<dbReference type="OrthoDB" id="5917777at2759"/>
<sequence length="339" mass="38537">MMLTLTARKGSNDRLLPITLDAHEAGSQLKKLQKTRRSYSLDNSRTALQSLAKSHIALEENVPNALLTGFQKKDHFVHPMRTHWSFPSFTNYRCSEASESLCEVRFELLDDVASSSSSDVLPSCDPVVAPPRSTLRKFVVTGKQCSSNQLWKTKRLSAWSSEDIYHWLQHVNLDASLPGSEFIGKDLENWNDEVLTELGVRDSRIRELLLEELNKVRGRCARRQSIRPRALFPLLADQRYEIVKALSLPPKVTLDKLDVTEQPNGGLTVLNGACCVGMTKQYFHSLLTRTRGRSRKLVILRKRSQQVFGEVSRLCIIFLIPFSPDQELFFSILDGDFYV</sequence>
<dbReference type="EMBL" id="HG806171">
    <property type="protein sequence ID" value="CDW57502.1"/>
    <property type="molecule type" value="Genomic_DNA"/>
</dbReference>
<proteinExistence type="predicted"/>
<dbReference type="SUPFAM" id="SSF47769">
    <property type="entry name" value="SAM/Pointed domain"/>
    <property type="match status" value="1"/>
</dbReference>
<dbReference type="Gene3D" id="1.10.150.50">
    <property type="entry name" value="Transcription Factor, Ets-1"/>
    <property type="match status" value="1"/>
</dbReference>
<dbReference type="Proteomes" id="UP000030665">
    <property type="component" value="Unassembled WGS sequence"/>
</dbReference>
<keyword evidence="2" id="KW-1185">Reference proteome</keyword>
<organism evidence="1 2">
    <name type="scientific">Trichuris trichiura</name>
    <name type="common">Whipworm</name>
    <name type="synonym">Trichocephalus trichiurus</name>
    <dbReference type="NCBI Taxonomy" id="36087"/>
    <lineage>
        <taxon>Eukaryota</taxon>
        <taxon>Metazoa</taxon>
        <taxon>Ecdysozoa</taxon>
        <taxon>Nematoda</taxon>
        <taxon>Enoplea</taxon>
        <taxon>Dorylaimia</taxon>
        <taxon>Trichinellida</taxon>
        <taxon>Trichuridae</taxon>
        <taxon>Trichuris</taxon>
    </lineage>
</organism>
<gene>
    <name evidence="1" type="ORF">TTRE_0000579401</name>
</gene>
<reference evidence="1" key="2">
    <citation type="submission" date="2014-03" db="EMBL/GenBank/DDBJ databases">
        <title>The whipworm genome and dual-species transcriptomics of an intimate host-pathogen interaction.</title>
        <authorList>
            <person name="Foth B.J."/>
            <person name="Tsai I.J."/>
            <person name="Reid A.J."/>
            <person name="Bancroft A.J."/>
            <person name="Nichol S."/>
            <person name="Tracey A."/>
            <person name="Holroyd N."/>
            <person name="Cotton J.A."/>
            <person name="Stanley E.J."/>
            <person name="Zarowiecki M."/>
            <person name="Liu J.Z."/>
            <person name="Huckvale T."/>
            <person name="Cooper P.J."/>
            <person name="Grencis R.K."/>
            <person name="Berriman M."/>
        </authorList>
    </citation>
    <scope>NUCLEOTIDE SEQUENCE [LARGE SCALE GENOMIC DNA]</scope>
</reference>
<reference evidence="1" key="1">
    <citation type="submission" date="2014-01" db="EMBL/GenBank/DDBJ databases">
        <authorList>
            <person name="Aslett M."/>
        </authorList>
    </citation>
    <scope>NUCLEOTIDE SEQUENCE</scope>
</reference>
<evidence type="ECO:0008006" key="3">
    <source>
        <dbReference type="Google" id="ProtNLM"/>
    </source>
</evidence>
<name>A0A077ZAW2_TRITR</name>
<evidence type="ECO:0000313" key="2">
    <source>
        <dbReference type="Proteomes" id="UP000030665"/>
    </source>
</evidence>
<accession>A0A077ZAW2</accession>
<dbReference type="AlphaFoldDB" id="A0A077ZAW2"/>
<protein>
    <recommendedName>
        <fullName evidence="3">SAM domain-containing protein</fullName>
    </recommendedName>
</protein>
<evidence type="ECO:0000313" key="1">
    <source>
        <dbReference type="EMBL" id="CDW57502.1"/>
    </source>
</evidence>
<dbReference type="InterPro" id="IPR013761">
    <property type="entry name" value="SAM/pointed_sf"/>
</dbReference>